<proteinExistence type="predicted"/>
<comment type="caution">
    <text evidence="1">The sequence shown here is derived from an EMBL/GenBank/DDBJ whole genome shotgun (WGS) entry which is preliminary data.</text>
</comment>
<dbReference type="PANTHER" id="PTHR34590:SF10">
    <property type="entry name" value="RECEPTOR-LIKE PROTEIN KINASE HERK 1"/>
    <property type="match status" value="1"/>
</dbReference>
<name>A0AAE0DYB1_9ROSI</name>
<keyword evidence="2" id="KW-1185">Reference proteome</keyword>
<dbReference type="Proteomes" id="UP001281410">
    <property type="component" value="Unassembled WGS sequence"/>
</dbReference>
<dbReference type="AlphaFoldDB" id="A0AAE0DYB1"/>
<dbReference type="GO" id="GO:0004714">
    <property type="term" value="F:transmembrane receptor protein tyrosine kinase activity"/>
    <property type="evidence" value="ECO:0007669"/>
    <property type="project" value="InterPro"/>
</dbReference>
<evidence type="ECO:0008006" key="3">
    <source>
        <dbReference type="Google" id="ProtNLM"/>
    </source>
</evidence>
<protein>
    <recommendedName>
        <fullName evidence="3">Malectin-like domain-containing protein</fullName>
    </recommendedName>
</protein>
<organism evidence="1 2">
    <name type="scientific">Dipteronia sinensis</name>
    <dbReference type="NCBI Taxonomy" id="43782"/>
    <lineage>
        <taxon>Eukaryota</taxon>
        <taxon>Viridiplantae</taxon>
        <taxon>Streptophyta</taxon>
        <taxon>Embryophyta</taxon>
        <taxon>Tracheophyta</taxon>
        <taxon>Spermatophyta</taxon>
        <taxon>Magnoliopsida</taxon>
        <taxon>eudicotyledons</taxon>
        <taxon>Gunneridae</taxon>
        <taxon>Pentapetalae</taxon>
        <taxon>rosids</taxon>
        <taxon>malvids</taxon>
        <taxon>Sapindales</taxon>
        <taxon>Sapindaceae</taxon>
        <taxon>Hippocastanoideae</taxon>
        <taxon>Acereae</taxon>
        <taxon>Dipteronia</taxon>
    </lineage>
</organism>
<dbReference type="InterPro" id="IPR045272">
    <property type="entry name" value="ANXUR1/2-like"/>
</dbReference>
<sequence>MEIENKTRRSIKIINNPFLFSSMSSSSVAILLVFLFALSSGPFTAFSASSSNNAAFTPQDNILIDCGGKSSNTLPDGRVFKTDQESNQYLKTNKDVQVSDDSANVSSPIYQSARIFMEESTYAFELTRPGWHWVRLHFFPLSNKEFDLQKAIFTVSTDKYCSPLQLQT</sequence>
<gene>
    <name evidence="1" type="ORF">Dsin_026733</name>
</gene>
<dbReference type="EMBL" id="JANJYJ010000008">
    <property type="protein sequence ID" value="KAK3195423.1"/>
    <property type="molecule type" value="Genomic_DNA"/>
</dbReference>
<reference evidence="1" key="1">
    <citation type="journal article" date="2023" name="Plant J.">
        <title>Genome sequences and population genomics provide insights into the demographic history, inbreeding, and mutation load of two 'living fossil' tree species of Dipteronia.</title>
        <authorList>
            <person name="Feng Y."/>
            <person name="Comes H.P."/>
            <person name="Chen J."/>
            <person name="Zhu S."/>
            <person name="Lu R."/>
            <person name="Zhang X."/>
            <person name="Li P."/>
            <person name="Qiu J."/>
            <person name="Olsen K.M."/>
            <person name="Qiu Y."/>
        </authorList>
    </citation>
    <scope>NUCLEOTIDE SEQUENCE</scope>
    <source>
        <strain evidence="1">NBL</strain>
    </source>
</reference>
<dbReference type="Gene3D" id="2.60.120.430">
    <property type="entry name" value="Galactose-binding lectin"/>
    <property type="match status" value="1"/>
</dbReference>
<dbReference type="PANTHER" id="PTHR34590">
    <property type="entry name" value="OS03G0124300 PROTEIN-RELATED"/>
    <property type="match status" value="1"/>
</dbReference>
<evidence type="ECO:0000313" key="2">
    <source>
        <dbReference type="Proteomes" id="UP001281410"/>
    </source>
</evidence>
<accession>A0AAE0DYB1</accession>
<evidence type="ECO:0000313" key="1">
    <source>
        <dbReference type="EMBL" id="KAK3195423.1"/>
    </source>
</evidence>